<evidence type="ECO:0000256" key="1">
    <source>
        <dbReference type="SAM" id="SignalP"/>
    </source>
</evidence>
<protein>
    <submittedName>
        <fullName evidence="2">Putative secreted protein</fullName>
    </submittedName>
</protein>
<dbReference type="SUPFAM" id="SSF49265">
    <property type="entry name" value="Fibronectin type III"/>
    <property type="match status" value="1"/>
</dbReference>
<dbReference type="EMBL" id="GBBM01007094">
    <property type="protein sequence ID" value="JAC28324.1"/>
    <property type="molecule type" value="mRNA"/>
</dbReference>
<reference evidence="2" key="1">
    <citation type="submission" date="2014-03" db="EMBL/GenBank/DDBJ databases">
        <title>The sialotranscriptome of Amblyomma triste, Amblyomma parvum and Amblyomma cajennense ticks, uncovered by 454-based RNA-seq.</title>
        <authorList>
            <person name="Garcia G.R."/>
            <person name="Gardinassi L.G."/>
            <person name="Ribeiro J.M."/>
            <person name="Anatriello E."/>
            <person name="Ferreira B.R."/>
            <person name="Moreira H.N."/>
            <person name="Mafra C."/>
            <person name="Olegario M.M."/>
            <person name="Szabo P.J."/>
            <person name="Miranda-Santos I.K."/>
            <person name="Maruyama S.R."/>
        </authorList>
    </citation>
    <scope>NUCLEOTIDE SEQUENCE</scope>
    <source>
        <strain evidence="2">Mato Grasso do Sul</strain>
        <tissue evidence="2">Salivary glands</tissue>
    </source>
</reference>
<feature type="signal peptide" evidence="1">
    <location>
        <begin position="1"/>
        <end position="31"/>
    </location>
</feature>
<dbReference type="AlphaFoldDB" id="A0A023G3F2"/>
<keyword evidence="1" id="KW-0732">Signal</keyword>
<organism evidence="2">
    <name type="scientific">Amblyomma triste</name>
    <name type="common">Neotropical tick</name>
    <dbReference type="NCBI Taxonomy" id="251400"/>
    <lineage>
        <taxon>Eukaryota</taxon>
        <taxon>Metazoa</taxon>
        <taxon>Ecdysozoa</taxon>
        <taxon>Arthropoda</taxon>
        <taxon>Chelicerata</taxon>
        <taxon>Arachnida</taxon>
        <taxon>Acari</taxon>
        <taxon>Parasitiformes</taxon>
        <taxon>Ixodida</taxon>
        <taxon>Ixodoidea</taxon>
        <taxon>Ixodidae</taxon>
        <taxon>Amblyomminae</taxon>
        <taxon>Amblyomma</taxon>
    </lineage>
</organism>
<dbReference type="InterPro" id="IPR013783">
    <property type="entry name" value="Ig-like_fold"/>
</dbReference>
<evidence type="ECO:0000313" key="2">
    <source>
        <dbReference type="EMBL" id="JAC28324.1"/>
    </source>
</evidence>
<name>A0A023G3F2_AMBTT</name>
<feature type="non-terminal residue" evidence="2">
    <location>
        <position position="1"/>
    </location>
</feature>
<dbReference type="InterPro" id="IPR036116">
    <property type="entry name" value="FN3_sf"/>
</dbReference>
<dbReference type="Gene3D" id="2.60.40.10">
    <property type="entry name" value="Immunoglobulins"/>
    <property type="match status" value="1"/>
</dbReference>
<proteinExistence type="evidence at transcript level"/>
<feature type="chain" id="PRO_5001516214" evidence="1">
    <location>
        <begin position="32"/>
        <end position="364"/>
    </location>
</feature>
<sequence>RSTFAPSGSMMHVAHVALILLLSNTLGYLHGKRDTCHGVVSHSDPENCDPDNLSAYAVDPFKAFVSWRPLEPVDVFKVRVFIDDGAGTVRAHTTKYFQGKQNASSRYSVLITALQPWKYYVLNLKGCSKELCSDVGNATFSTPPVVPNLRVEHETDVPDANGTTMVSWSCINSSVDYFQYKIEEYGVWNECDDTSECDVTFNHDLNMKFRSGFIRLTHRRVKVEFRRPVVEFVHHTPALGAVRGCNKYGCGEEKYVTTYTRRQVTGPSPLTGVAFTTKGNTAKLRWDPPVQGGYEGIQVAWNCDRNKTPKHLSMFYIDSSYDSTTEVPLEGLPSDTENCEFYVSAFKDQNEGRYFSLPVRAVPL</sequence>
<accession>A0A023G3F2</accession>